<dbReference type="EMBL" id="JACHMQ010000001">
    <property type="protein sequence ID" value="MBB6394887.1"/>
    <property type="molecule type" value="Genomic_DNA"/>
</dbReference>
<proteinExistence type="predicted"/>
<evidence type="ECO:0000313" key="2">
    <source>
        <dbReference type="Proteomes" id="UP000546324"/>
    </source>
</evidence>
<dbReference type="Proteomes" id="UP000546324">
    <property type="component" value="Unassembled WGS sequence"/>
</dbReference>
<gene>
    <name evidence="1" type="ORF">BKA00_001801</name>
</gene>
<evidence type="ECO:0000313" key="1">
    <source>
        <dbReference type="EMBL" id="MBB6394887.1"/>
    </source>
</evidence>
<dbReference type="RefSeq" id="WP_185024484.1">
    <property type="nucleotide sequence ID" value="NZ_JACHMQ010000001.1"/>
</dbReference>
<comment type="caution">
    <text evidence="1">The sequence shown here is derived from an EMBL/GenBank/DDBJ whole genome shotgun (WGS) entry which is preliminary data.</text>
</comment>
<dbReference type="AlphaFoldDB" id="A0A7X0FWA9"/>
<reference evidence="1 2" key="1">
    <citation type="submission" date="2020-08" db="EMBL/GenBank/DDBJ databases">
        <title>Sequencing the genomes of 1000 actinobacteria strains.</title>
        <authorList>
            <person name="Klenk H.-P."/>
        </authorList>
    </citation>
    <scope>NUCLEOTIDE SEQUENCE [LARGE SCALE GENOMIC DNA]</scope>
    <source>
        <strain evidence="1 2">DSM 43675</strain>
    </source>
</reference>
<sequence>MSRDEPLRTVFMPALVVLLRAAEQEKNAPLTEAEVLAIRDDAVCMTVPLSIASGLEGARGYPDISPEDCWREWLSVRERTAAE</sequence>
<protein>
    <submittedName>
        <fullName evidence="1">Uncharacterized protein</fullName>
    </submittedName>
</protein>
<organism evidence="1 2">
    <name type="scientific">Actinomadura coerulea</name>
    <dbReference type="NCBI Taxonomy" id="46159"/>
    <lineage>
        <taxon>Bacteria</taxon>
        <taxon>Bacillati</taxon>
        <taxon>Actinomycetota</taxon>
        <taxon>Actinomycetes</taxon>
        <taxon>Streptosporangiales</taxon>
        <taxon>Thermomonosporaceae</taxon>
        <taxon>Actinomadura</taxon>
    </lineage>
</organism>
<accession>A0A7X0FWA9</accession>
<name>A0A7X0FWA9_9ACTN</name>
<keyword evidence="2" id="KW-1185">Reference proteome</keyword>